<dbReference type="Pfam" id="PF00067">
    <property type="entry name" value="p450"/>
    <property type="match status" value="1"/>
</dbReference>
<dbReference type="Proteomes" id="UP000559256">
    <property type="component" value="Unassembled WGS sequence"/>
</dbReference>
<organism evidence="1 2">
    <name type="scientific">Tetrapyrgos nigripes</name>
    <dbReference type="NCBI Taxonomy" id="182062"/>
    <lineage>
        <taxon>Eukaryota</taxon>
        <taxon>Fungi</taxon>
        <taxon>Dikarya</taxon>
        <taxon>Basidiomycota</taxon>
        <taxon>Agaricomycotina</taxon>
        <taxon>Agaricomycetes</taxon>
        <taxon>Agaricomycetidae</taxon>
        <taxon>Agaricales</taxon>
        <taxon>Marasmiineae</taxon>
        <taxon>Marasmiaceae</taxon>
        <taxon>Tetrapyrgos</taxon>
    </lineage>
</organism>
<dbReference type="GO" id="GO:0020037">
    <property type="term" value="F:heme binding"/>
    <property type="evidence" value="ECO:0007669"/>
    <property type="project" value="InterPro"/>
</dbReference>
<keyword evidence="2" id="KW-1185">Reference proteome</keyword>
<dbReference type="GO" id="GO:0004497">
    <property type="term" value="F:monooxygenase activity"/>
    <property type="evidence" value="ECO:0007669"/>
    <property type="project" value="InterPro"/>
</dbReference>
<dbReference type="AlphaFoldDB" id="A0A8H5F1J9"/>
<accession>A0A8H5F1J9</accession>
<sequence length="240" mass="26658">MEGIFLSHPMTKGRYQAVDSIVGHEHMLMNQAKSSILERQWTKEYRTVYKVAGALGEETLIVADLLALQRILHTGGYNYPRTPDERATIKRMFGKGIVCAEAANVFQRQRRNLNPAFSATQLKSFLALFQKHSQRPIQTWKDDLSSDDTTNVSTSKVYDLVAWIPRVTLDIIGENGGAGLDGQGWLEEWAGLAGGVGRVGWRSVQGWEESWAGLCGQGLVLVDDQGGMHASYQTDLKCDN</sequence>
<dbReference type="GO" id="GO:0005506">
    <property type="term" value="F:iron ion binding"/>
    <property type="evidence" value="ECO:0007669"/>
    <property type="project" value="InterPro"/>
</dbReference>
<gene>
    <name evidence="1" type="ORF">D9758_017882</name>
</gene>
<name>A0A8H5F1J9_9AGAR</name>
<evidence type="ECO:0000313" key="1">
    <source>
        <dbReference type="EMBL" id="KAF5320201.1"/>
    </source>
</evidence>
<dbReference type="SUPFAM" id="SSF48264">
    <property type="entry name" value="Cytochrome P450"/>
    <property type="match status" value="1"/>
</dbReference>
<dbReference type="InterPro" id="IPR036396">
    <property type="entry name" value="Cyt_P450_sf"/>
</dbReference>
<protein>
    <submittedName>
        <fullName evidence="1">Uncharacterized protein</fullName>
    </submittedName>
</protein>
<dbReference type="InterPro" id="IPR001128">
    <property type="entry name" value="Cyt_P450"/>
</dbReference>
<dbReference type="OrthoDB" id="5076166at2759"/>
<reference evidence="1 2" key="1">
    <citation type="journal article" date="2020" name="ISME J.">
        <title>Uncovering the hidden diversity of litter-decomposition mechanisms in mushroom-forming fungi.</title>
        <authorList>
            <person name="Floudas D."/>
            <person name="Bentzer J."/>
            <person name="Ahren D."/>
            <person name="Johansson T."/>
            <person name="Persson P."/>
            <person name="Tunlid A."/>
        </authorList>
    </citation>
    <scope>NUCLEOTIDE SEQUENCE [LARGE SCALE GENOMIC DNA]</scope>
    <source>
        <strain evidence="1 2">CBS 291.85</strain>
    </source>
</reference>
<proteinExistence type="predicted"/>
<dbReference type="Gene3D" id="1.10.630.10">
    <property type="entry name" value="Cytochrome P450"/>
    <property type="match status" value="1"/>
</dbReference>
<dbReference type="EMBL" id="JAACJM010000415">
    <property type="protein sequence ID" value="KAF5320201.1"/>
    <property type="molecule type" value="Genomic_DNA"/>
</dbReference>
<evidence type="ECO:0000313" key="2">
    <source>
        <dbReference type="Proteomes" id="UP000559256"/>
    </source>
</evidence>
<comment type="caution">
    <text evidence="1">The sequence shown here is derived from an EMBL/GenBank/DDBJ whole genome shotgun (WGS) entry which is preliminary data.</text>
</comment>
<dbReference type="GO" id="GO:0016705">
    <property type="term" value="F:oxidoreductase activity, acting on paired donors, with incorporation or reduction of molecular oxygen"/>
    <property type="evidence" value="ECO:0007669"/>
    <property type="project" value="InterPro"/>
</dbReference>